<dbReference type="InterPro" id="IPR001650">
    <property type="entry name" value="Helicase_C-like"/>
</dbReference>
<dbReference type="CDD" id="cd18787">
    <property type="entry name" value="SF2_C_DEAD"/>
    <property type="match status" value="1"/>
</dbReference>
<dbReference type="PROSITE" id="PS51195">
    <property type="entry name" value="Q_MOTIF"/>
    <property type="match status" value="1"/>
</dbReference>
<feature type="domain" description="Helicase C-terminal" evidence="10">
    <location>
        <begin position="220"/>
        <end position="385"/>
    </location>
</feature>
<dbReference type="InterPro" id="IPR011545">
    <property type="entry name" value="DEAD/DEAH_box_helicase_dom"/>
</dbReference>
<keyword evidence="4 7" id="KW-0067">ATP-binding</keyword>
<feature type="region of interest" description="Disordered" evidence="8">
    <location>
        <begin position="380"/>
        <end position="454"/>
    </location>
</feature>
<accession>A0A366HSU0</accession>
<dbReference type="GO" id="GO:0005829">
    <property type="term" value="C:cytosol"/>
    <property type="evidence" value="ECO:0007669"/>
    <property type="project" value="TreeGrafter"/>
</dbReference>
<dbReference type="InterPro" id="IPR027417">
    <property type="entry name" value="P-loop_NTPase"/>
</dbReference>
<dbReference type="Pfam" id="PF00271">
    <property type="entry name" value="Helicase_C"/>
    <property type="match status" value="1"/>
</dbReference>
<evidence type="ECO:0000256" key="3">
    <source>
        <dbReference type="ARBA" id="ARBA00022806"/>
    </source>
</evidence>
<keyword evidence="13" id="KW-1185">Reference proteome</keyword>
<evidence type="ECO:0000256" key="1">
    <source>
        <dbReference type="ARBA" id="ARBA00022741"/>
    </source>
</evidence>
<keyword evidence="2 7" id="KW-0378">Hydrolase</keyword>
<evidence type="ECO:0000256" key="2">
    <source>
        <dbReference type="ARBA" id="ARBA00022801"/>
    </source>
</evidence>
<dbReference type="PROSITE" id="PS51194">
    <property type="entry name" value="HELICASE_CTER"/>
    <property type="match status" value="1"/>
</dbReference>
<dbReference type="Pfam" id="PF00270">
    <property type="entry name" value="DEAD"/>
    <property type="match status" value="1"/>
</dbReference>
<keyword evidence="1 7" id="KW-0547">Nucleotide-binding</keyword>
<feature type="short sequence motif" description="Q motif" evidence="6">
    <location>
        <begin position="1"/>
        <end position="29"/>
    </location>
</feature>
<organism evidence="12 13">
    <name type="scientific">Roseimicrobium gellanilyticum</name>
    <dbReference type="NCBI Taxonomy" id="748857"/>
    <lineage>
        <taxon>Bacteria</taxon>
        <taxon>Pseudomonadati</taxon>
        <taxon>Verrucomicrobiota</taxon>
        <taxon>Verrucomicrobiia</taxon>
        <taxon>Verrucomicrobiales</taxon>
        <taxon>Verrucomicrobiaceae</taxon>
        <taxon>Roseimicrobium</taxon>
    </lineage>
</organism>
<dbReference type="Gene3D" id="3.40.50.300">
    <property type="entry name" value="P-loop containing nucleotide triphosphate hydrolases"/>
    <property type="match status" value="2"/>
</dbReference>
<evidence type="ECO:0000256" key="6">
    <source>
        <dbReference type="PROSITE-ProRule" id="PRU00552"/>
    </source>
</evidence>
<dbReference type="SMART" id="SM00490">
    <property type="entry name" value="HELICc"/>
    <property type="match status" value="1"/>
</dbReference>
<protein>
    <submittedName>
        <fullName evidence="12">ATP-dependent RNA helicase RhlE</fullName>
    </submittedName>
</protein>
<dbReference type="EMBL" id="QNRR01000002">
    <property type="protein sequence ID" value="RBP45994.1"/>
    <property type="molecule type" value="Genomic_DNA"/>
</dbReference>
<gene>
    <name evidence="12" type="ORF">DES53_102379</name>
</gene>
<dbReference type="PANTHER" id="PTHR47959:SF13">
    <property type="entry name" value="ATP-DEPENDENT RNA HELICASE RHLE"/>
    <property type="match status" value="1"/>
</dbReference>
<dbReference type="GO" id="GO:0003724">
    <property type="term" value="F:RNA helicase activity"/>
    <property type="evidence" value="ECO:0007669"/>
    <property type="project" value="InterPro"/>
</dbReference>
<dbReference type="OrthoDB" id="9805696at2"/>
<evidence type="ECO:0000256" key="5">
    <source>
        <dbReference type="ARBA" id="ARBA00038437"/>
    </source>
</evidence>
<comment type="similarity">
    <text evidence="5 7">Belongs to the DEAD box helicase family.</text>
</comment>
<dbReference type="SMART" id="SM00487">
    <property type="entry name" value="DEXDc"/>
    <property type="match status" value="1"/>
</dbReference>
<feature type="domain" description="Helicase ATP-binding" evidence="9">
    <location>
        <begin position="32"/>
        <end position="209"/>
    </location>
</feature>
<dbReference type="InterPro" id="IPR014014">
    <property type="entry name" value="RNA_helicase_DEAD_Q_motif"/>
</dbReference>
<dbReference type="PANTHER" id="PTHR47959">
    <property type="entry name" value="ATP-DEPENDENT RNA HELICASE RHLE-RELATED"/>
    <property type="match status" value="1"/>
</dbReference>
<reference evidence="12 13" key="1">
    <citation type="submission" date="2018-06" db="EMBL/GenBank/DDBJ databases">
        <title>Genomic Encyclopedia of Type Strains, Phase IV (KMG-IV): sequencing the most valuable type-strain genomes for metagenomic binning, comparative biology and taxonomic classification.</title>
        <authorList>
            <person name="Goeker M."/>
        </authorList>
    </citation>
    <scope>NUCLEOTIDE SEQUENCE [LARGE SCALE GENOMIC DNA]</scope>
    <source>
        <strain evidence="12 13">DSM 25532</strain>
    </source>
</reference>
<dbReference type="GO" id="GO:0005524">
    <property type="term" value="F:ATP binding"/>
    <property type="evidence" value="ECO:0007669"/>
    <property type="project" value="UniProtKB-KW"/>
</dbReference>
<evidence type="ECO:0000259" key="9">
    <source>
        <dbReference type="PROSITE" id="PS51192"/>
    </source>
</evidence>
<proteinExistence type="inferred from homology"/>
<evidence type="ECO:0000259" key="10">
    <source>
        <dbReference type="PROSITE" id="PS51194"/>
    </source>
</evidence>
<evidence type="ECO:0000313" key="12">
    <source>
        <dbReference type="EMBL" id="RBP45994.1"/>
    </source>
</evidence>
<dbReference type="SUPFAM" id="SSF52540">
    <property type="entry name" value="P-loop containing nucleoside triphosphate hydrolases"/>
    <property type="match status" value="1"/>
</dbReference>
<evidence type="ECO:0000256" key="8">
    <source>
        <dbReference type="SAM" id="MobiDB-lite"/>
    </source>
</evidence>
<feature type="compositionally biased region" description="Gly residues" evidence="8">
    <location>
        <begin position="424"/>
        <end position="433"/>
    </location>
</feature>
<sequence>MPFRALGLDARIIKAISDAGYTEPTPIQSAAIPEVLAGHDVIGIAQTGTGKTAAFTLPLLSRIAAYAPANQSPARGIKTLILAPTRELAVQIEENVKGYAKYLSLRVATVFGGVGERPQIEALRTGAHIIIATPGRLQDLMRQRHGDFRGLQHLVLDEADRMLDMGFLPTMRQIIKELPPKRQTLLFSATLSKEIETLTHEFQYRPKQVQIGRRSNPAETVTQYVYEVPKHLKPGLLLHLLKDPSFNMVLVFSKMKHAADRLARFLEGKGIKTATLHANRSQNQRLRALADFKSGAARVLVATDIAARGIDVDGISHVVNYDFPMHAEDYVHRIGRTGRAQAIGDALSFVTSEDQSALRSLERFIGRGLLRKKAEGFDYSAQPSAAAQPEAREREQKPKVLHNYSRRRGPSSGDGGARSSQGGSRSGGGGGGGGRHRDGGGRNSGSGQRGRDRR</sequence>
<name>A0A366HSU0_9BACT</name>
<dbReference type="RefSeq" id="WP_113957551.1">
    <property type="nucleotide sequence ID" value="NZ_QNRR01000002.1"/>
</dbReference>
<dbReference type="GO" id="GO:0003676">
    <property type="term" value="F:nucleic acid binding"/>
    <property type="evidence" value="ECO:0007669"/>
    <property type="project" value="InterPro"/>
</dbReference>
<evidence type="ECO:0000256" key="7">
    <source>
        <dbReference type="RuleBase" id="RU000492"/>
    </source>
</evidence>
<dbReference type="PROSITE" id="PS51192">
    <property type="entry name" value="HELICASE_ATP_BIND_1"/>
    <property type="match status" value="1"/>
</dbReference>
<dbReference type="GO" id="GO:0016787">
    <property type="term" value="F:hydrolase activity"/>
    <property type="evidence" value="ECO:0007669"/>
    <property type="project" value="UniProtKB-KW"/>
</dbReference>
<evidence type="ECO:0000256" key="4">
    <source>
        <dbReference type="ARBA" id="ARBA00022840"/>
    </source>
</evidence>
<dbReference type="CDD" id="cd00268">
    <property type="entry name" value="DEADc"/>
    <property type="match status" value="1"/>
</dbReference>
<feature type="domain" description="DEAD-box RNA helicase Q" evidence="11">
    <location>
        <begin position="1"/>
        <end position="29"/>
    </location>
</feature>
<dbReference type="PROSITE" id="PS00039">
    <property type="entry name" value="DEAD_ATP_HELICASE"/>
    <property type="match status" value="1"/>
</dbReference>
<keyword evidence="3 7" id="KW-0347">Helicase</keyword>
<dbReference type="InterPro" id="IPR050079">
    <property type="entry name" value="DEAD_box_RNA_helicase"/>
</dbReference>
<dbReference type="InterPro" id="IPR000629">
    <property type="entry name" value="RNA-helicase_DEAD-box_CS"/>
</dbReference>
<evidence type="ECO:0000313" key="13">
    <source>
        <dbReference type="Proteomes" id="UP000253426"/>
    </source>
</evidence>
<feature type="compositionally biased region" description="Low complexity" evidence="8">
    <location>
        <begin position="380"/>
        <end position="389"/>
    </location>
</feature>
<comment type="caution">
    <text evidence="12">The sequence shown here is derived from an EMBL/GenBank/DDBJ whole genome shotgun (WGS) entry which is preliminary data.</text>
</comment>
<dbReference type="InterPro" id="IPR014001">
    <property type="entry name" value="Helicase_ATP-bd"/>
</dbReference>
<evidence type="ECO:0000259" key="11">
    <source>
        <dbReference type="PROSITE" id="PS51195"/>
    </source>
</evidence>
<dbReference type="AlphaFoldDB" id="A0A366HSU0"/>
<dbReference type="InterPro" id="IPR044742">
    <property type="entry name" value="DEAD/DEAH_RhlB"/>
</dbReference>
<dbReference type="Proteomes" id="UP000253426">
    <property type="component" value="Unassembled WGS sequence"/>
</dbReference>